<dbReference type="Gene3D" id="6.10.250.780">
    <property type="match status" value="1"/>
</dbReference>
<dbReference type="Gene3D" id="3.30.70.1230">
    <property type="entry name" value="Nucleotide cyclase"/>
    <property type="match status" value="1"/>
</dbReference>
<name>A0ABM1S819_LIMPO</name>
<dbReference type="CDD" id="cd07302">
    <property type="entry name" value="CHD"/>
    <property type="match status" value="1"/>
</dbReference>
<dbReference type="GeneID" id="106457963"/>
<dbReference type="Pfam" id="PF07701">
    <property type="entry name" value="HNOBA"/>
    <property type="match status" value="1"/>
</dbReference>
<feature type="domain" description="Guanylate cyclase" evidence="8">
    <location>
        <begin position="419"/>
        <end position="547"/>
    </location>
</feature>
<dbReference type="InterPro" id="IPR042463">
    <property type="entry name" value="HNOB_dom_associated_sf"/>
</dbReference>
<keyword evidence="4" id="KW-0547">Nucleotide-binding</keyword>
<dbReference type="PANTHER" id="PTHR45655">
    <property type="entry name" value="GUANYLATE CYCLASE SOLUBLE SUBUNIT BETA-2"/>
    <property type="match status" value="1"/>
</dbReference>
<dbReference type="Pfam" id="PF00211">
    <property type="entry name" value="Guanylate_cyc"/>
    <property type="match status" value="1"/>
</dbReference>
<evidence type="ECO:0000256" key="6">
    <source>
        <dbReference type="ARBA" id="ARBA00023239"/>
    </source>
</evidence>
<dbReference type="PROSITE" id="PS50125">
    <property type="entry name" value="GUANYLATE_CYCLASE_2"/>
    <property type="match status" value="1"/>
</dbReference>
<evidence type="ECO:0000256" key="1">
    <source>
        <dbReference type="ARBA" id="ARBA00004496"/>
    </source>
</evidence>
<dbReference type="Gene3D" id="3.90.1520.10">
    <property type="entry name" value="H-NOX domain"/>
    <property type="match status" value="1"/>
</dbReference>
<gene>
    <name evidence="10" type="primary">LOC106457963</name>
</gene>
<keyword evidence="7" id="KW-0141">cGMP biosynthesis</keyword>
<evidence type="ECO:0000256" key="7">
    <source>
        <dbReference type="ARBA" id="ARBA00023293"/>
    </source>
</evidence>
<dbReference type="InterPro" id="IPR024096">
    <property type="entry name" value="NO_sig/Golgi_transp_ligand-bd"/>
</dbReference>
<dbReference type="InterPro" id="IPR011644">
    <property type="entry name" value="Heme_NO-bd"/>
</dbReference>
<evidence type="ECO:0000256" key="3">
    <source>
        <dbReference type="ARBA" id="ARBA00022490"/>
    </source>
</evidence>
<accession>A0ABM1S819</accession>
<evidence type="ECO:0000256" key="2">
    <source>
        <dbReference type="ARBA" id="ARBA00012202"/>
    </source>
</evidence>
<dbReference type="InterPro" id="IPR001054">
    <property type="entry name" value="A/G_cyclase"/>
</dbReference>
<evidence type="ECO:0000313" key="10">
    <source>
        <dbReference type="RefSeq" id="XP_022239774.1"/>
    </source>
</evidence>
<evidence type="ECO:0000256" key="4">
    <source>
        <dbReference type="ARBA" id="ARBA00022741"/>
    </source>
</evidence>
<evidence type="ECO:0000313" key="9">
    <source>
        <dbReference type="Proteomes" id="UP000694941"/>
    </source>
</evidence>
<organism evidence="9 10">
    <name type="scientific">Limulus polyphemus</name>
    <name type="common">Atlantic horseshoe crab</name>
    <dbReference type="NCBI Taxonomy" id="6850"/>
    <lineage>
        <taxon>Eukaryota</taxon>
        <taxon>Metazoa</taxon>
        <taxon>Ecdysozoa</taxon>
        <taxon>Arthropoda</taxon>
        <taxon>Chelicerata</taxon>
        <taxon>Merostomata</taxon>
        <taxon>Xiphosura</taxon>
        <taxon>Limulidae</taxon>
        <taxon>Limulus</taxon>
    </lineage>
</organism>
<dbReference type="SUPFAM" id="SSF55073">
    <property type="entry name" value="Nucleotide cyclase"/>
    <property type="match status" value="1"/>
</dbReference>
<dbReference type="Proteomes" id="UP000694941">
    <property type="component" value="Unplaced"/>
</dbReference>
<dbReference type="Gene3D" id="3.30.450.260">
    <property type="entry name" value="Haem NO binding associated domain"/>
    <property type="match status" value="1"/>
</dbReference>
<dbReference type="InterPro" id="IPR029787">
    <property type="entry name" value="Nucleotide_cyclase"/>
</dbReference>
<protein>
    <recommendedName>
        <fullName evidence="2">guanylate cyclase</fullName>
        <ecNumber evidence="2">4.6.1.2</ecNumber>
    </recommendedName>
</protein>
<keyword evidence="5" id="KW-0342">GTP-binding</keyword>
<keyword evidence="3" id="KW-0963">Cytoplasm</keyword>
<dbReference type="InterPro" id="IPR038158">
    <property type="entry name" value="H-NOX_domain_sf"/>
</dbReference>
<proteinExistence type="predicted"/>
<dbReference type="SUPFAM" id="SSF111126">
    <property type="entry name" value="Ligand-binding domain in the NO signalling and Golgi transport"/>
    <property type="match status" value="1"/>
</dbReference>
<sequence length="600" mass="69819">MYGMLLESVQHFVRKEYGDQMWLQGLEGSAFKNCVFSTHQVYPDHIMKDLAAAFAKHTGAEIDDFMRFFGRCFVRFFSHYGYDKLIRASGRFFRDFIHGIDNLHHQMRFSYPRMQSPSFYVESEDVFGAVLHYRSKRQGFTYYVIGQLVEIATVVYGLELEISIIQDIPDEKGTGCHIIYHLRFDNKPYKKVQQIRQEAKDLCPVSWIYLFRLFPFGVAFDNNMIIMEVGGKLKEIFQISDLVGKPMELFFLLHRPRVSFNWENVVTLQEVVVELECLTPDNSATKPSDRRCSISTRNLFLKGQMRYVEEWKGIVYLCVPLLSNIQEMKEVGLYLTDLCIHDRSREIVLAGWQHCARLENSYEKQEERSKRLEMNLKMWDEWKKKGDEMLYSMIPKPVAERLANGEDPINTCETFEEVSVLFSEVVDFSVLCSRITAREVVSYVNDVYILFDRIIDQYRVFKVETVGQVYLLVSGAPEKHRHHASHVAEAALDMMSHIFLLDKLYFGKKVMIRIGIHTGPVAAGIVGRKMLRYCLFGDTVNTAARMQTHGETGKIHISENTNHQLVQCGFITEPRGTINVKGKGLMKTYWLLKRDENCWR</sequence>
<dbReference type="PANTHER" id="PTHR45655:SF5">
    <property type="entry name" value="SOLUBLE GUANYLATE CYCLASE 89DA-RELATED"/>
    <property type="match status" value="1"/>
</dbReference>
<comment type="subcellular location">
    <subcellularLocation>
        <location evidence="1">Cytoplasm</location>
    </subcellularLocation>
</comment>
<dbReference type="InterPro" id="IPR011645">
    <property type="entry name" value="HNOB_dom_associated"/>
</dbReference>
<keyword evidence="6" id="KW-0456">Lyase</keyword>
<evidence type="ECO:0000259" key="8">
    <source>
        <dbReference type="PROSITE" id="PS50125"/>
    </source>
</evidence>
<reference evidence="10" key="1">
    <citation type="submission" date="2025-08" db="UniProtKB">
        <authorList>
            <consortium name="RefSeq"/>
        </authorList>
    </citation>
    <scope>IDENTIFICATION</scope>
    <source>
        <tissue evidence="10">Muscle</tissue>
    </source>
</reference>
<dbReference type="Pfam" id="PF07700">
    <property type="entry name" value="HNOB"/>
    <property type="match status" value="1"/>
</dbReference>
<dbReference type="EC" id="4.6.1.2" evidence="2"/>
<evidence type="ECO:0000256" key="5">
    <source>
        <dbReference type="ARBA" id="ARBA00023134"/>
    </source>
</evidence>
<dbReference type="RefSeq" id="XP_022239774.1">
    <property type="nucleotide sequence ID" value="XM_022384066.1"/>
</dbReference>
<keyword evidence="9" id="KW-1185">Reference proteome</keyword>
<dbReference type="SMART" id="SM00044">
    <property type="entry name" value="CYCc"/>
    <property type="match status" value="1"/>
</dbReference>